<keyword evidence="3" id="KW-0560">Oxidoreductase</keyword>
<sequence length="271" mass="29934">MRPFVAPLRNLSSRLLLAKPVVRVPLPFRTRPVSLAPVRCFSALPTIQPRLRLGTEAPNFTAETTHGKIDFHEFIGDSWAILFSHPADFTPVCTTELGAFAKLQPEFTRRGVKLIGLSANGLESHQKWIKDIDEVTGSGLGGDQSFPIIADAGRKVAWLYDMVDAQDLKNVDEKGTWKSEIQTERVAFTIRSVFIIDPNKKIRLSMQYPASTGRNSAEVLRVVDSLQTGDKNGVTTPIDWIVGEDVIVPPSVSTEAAKEKFGADNVRELKP</sequence>
<dbReference type="InterPro" id="IPR036249">
    <property type="entry name" value="Thioredoxin-like_sf"/>
</dbReference>
<dbReference type="Pfam" id="PF00578">
    <property type="entry name" value="AhpC-TSA"/>
    <property type="match status" value="1"/>
</dbReference>
<comment type="caution">
    <text evidence="7">The sequence shown here is derived from an EMBL/GenBank/DDBJ whole genome shotgun (WGS) entry which is preliminary data.</text>
</comment>
<proteinExistence type="inferred from homology"/>
<keyword evidence="8" id="KW-1185">Reference proteome</keyword>
<keyword evidence="2" id="KW-0049">Antioxidant</keyword>
<dbReference type="Gene3D" id="3.30.1020.10">
    <property type="entry name" value="Antioxidant, Horf6, Chain A, domain2"/>
    <property type="match status" value="1"/>
</dbReference>
<dbReference type="InterPro" id="IPR019479">
    <property type="entry name" value="Peroxiredoxin_C"/>
</dbReference>
<dbReference type="Proteomes" id="UP001447188">
    <property type="component" value="Unassembled WGS sequence"/>
</dbReference>
<evidence type="ECO:0000256" key="4">
    <source>
        <dbReference type="ARBA" id="ARBA00023284"/>
    </source>
</evidence>
<dbReference type="Pfam" id="PF10417">
    <property type="entry name" value="1-cysPrx_C"/>
    <property type="match status" value="1"/>
</dbReference>
<reference evidence="7 8" key="1">
    <citation type="submission" date="2024-02" db="EMBL/GenBank/DDBJ databases">
        <title>Discinaceae phylogenomics.</title>
        <authorList>
            <person name="Dirks A.C."/>
            <person name="James T.Y."/>
        </authorList>
    </citation>
    <scope>NUCLEOTIDE SEQUENCE [LARGE SCALE GENOMIC DNA]</scope>
    <source>
        <strain evidence="7 8">ACD0624</strain>
    </source>
</reference>
<dbReference type="PROSITE" id="PS51352">
    <property type="entry name" value="THIOREDOXIN_2"/>
    <property type="match status" value="1"/>
</dbReference>
<dbReference type="InterPro" id="IPR013766">
    <property type="entry name" value="Thioredoxin_domain"/>
</dbReference>
<name>A0ABR3G4Q9_9PEZI</name>
<dbReference type="PANTHER" id="PTHR43503">
    <property type="entry name" value="MCG48959-RELATED"/>
    <property type="match status" value="1"/>
</dbReference>
<dbReference type="InterPro" id="IPR000866">
    <property type="entry name" value="AhpC/TSA"/>
</dbReference>
<dbReference type="Gene3D" id="3.40.30.10">
    <property type="entry name" value="Glutaredoxin"/>
    <property type="match status" value="1"/>
</dbReference>
<evidence type="ECO:0000313" key="7">
    <source>
        <dbReference type="EMBL" id="KAL0630920.1"/>
    </source>
</evidence>
<dbReference type="CDD" id="cd03016">
    <property type="entry name" value="PRX_1cys"/>
    <property type="match status" value="1"/>
</dbReference>
<evidence type="ECO:0000313" key="8">
    <source>
        <dbReference type="Proteomes" id="UP001447188"/>
    </source>
</evidence>
<feature type="domain" description="Thioredoxin" evidence="6">
    <location>
        <begin position="51"/>
        <end position="228"/>
    </location>
</feature>
<dbReference type="EMBL" id="JBBBZM010000342">
    <property type="protein sequence ID" value="KAL0630920.1"/>
    <property type="molecule type" value="Genomic_DNA"/>
</dbReference>
<evidence type="ECO:0000256" key="2">
    <source>
        <dbReference type="ARBA" id="ARBA00022862"/>
    </source>
</evidence>
<evidence type="ECO:0000259" key="6">
    <source>
        <dbReference type="PROSITE" id="PS51352"/>
    </source>
</evidence>
<accession>A0ABR3G4Q9</accession>
<keyword evidence="4" id="KW-0676">Redox-active center</keyword>
<keyword evidence="1" id="KW-0575">Peroxidase</keyword>
<protein>
    <recommendedName>
        <fullName evidence="6">Thioredoxin domain-containing protein</fullName>
    </recommendedName>
</protein>
<evidence type="ECO:0000256" key="5">
    <source>
        <dbReference type="ARBA" id="ARBA00025719"/>
    </source>
</evidence>
<evidence type="ECO:0000256" key="3">
    <source>
        <dbReference type="ARBA" id="ARBA00023002"/>
    </source>
</evidence>
<dbReference type="SUPFAM" id="SSF52833">
    <property type="entry name" value="Thioredoxin-like"/>
    <property type="match status" value="1"/>
</dbReference>
<evidence type="ECO:0000256" key="1">
    <source>
        <dbReference type="ARBA" id="ARBA00022559"/>
    </source>
</evidence>
<dbReference type="PANTHER" id="PTHR43503:SF9">
    <property type="entry name" value="PEROXIREDOXIN PRX1, MITOCHONDRIAL"/>
    <property type="match status" value="1"/>
</dbReference>
<comment type="similarity">
    <text evidence="5">Belongs to the peroxiredoxin family. Prx6 subfamily.</text>
</comment>
<dbReference type="InterPro" id="IPR045020">
    <property type="entry name" value="PRX_1cys"/>
</dbReference>
<feature type="non-terminal residue" evidence="7">
    <location>
        <position position="271"/>
    </location>
</feature>
<gene>
    <name evidence="7" type="ORF">Q9L58_010232</name>
</gene>
<organism evidence="7 8">
    <name type="scientific">Discina gigas</name>
    <dbReference type="NCBI Taxonomy" id="1032678"/>
    <lineage>
        <taxon>Eukaryota</taxon>
        <taxon>Fungi</taxon>
        <taxon>Dikarya</taxon>
        <taxon>Ascomycota</taxon>
        <taxon>Pezizomycotina</taxon>
        <taxon>Pezizomycetes</taxon>
        <taxon>Pezizales</taxon>
        <taxon>Discinaceae</taxon>
        <taxon>Discina</taxon>
    </lineage>
</organism>